<name>Q8ESB5_OCEIH</name>
<reference evidence="2 3" key="1">
    <citation type="journal article" date="2001" name="FEMS Microbiol. Lett.">
        <title>Oceanobacillus iheyensis gen. nov., sp. nov., a deep-sea extremely halotolerant and alkaliphilic species isolated from a depth of 1050 m on the Iheya Ridge.</title>
        <authorList>
            <person name="Lu J."/>
            <person name="Nogi Y."/>
            <person name="Takami H."/>
        </authorList>
    </citation>
    <scope>NUCLEOTIDE SEQUENCE [LARGE SCALE GENOMIC DNA]</scope>
    <source>
        <strain evidence="3">DSM 14371 / CIP 107618 / JCM 11309 / KCTC 3954 / HTE831</strain>
    </source>
</reference>
<dbReference type="AlphaFoldDB" id="Q8ESB5"/>
<evidence type="ECO:0000256" key="1">
    <source>
        <dbReference type="SAM" id="Phobius"/>
    </source>
</evidence>
<dbReference type="Proteomes" id="UP000000822">
    <property type="component" value="Chromosome"/>
</dbReference>
<keyword evidence="3" id="KW-1185">Reference proteome</keyword>
<protein>
    <submittedName>
        <fullName evidence="2">Uncharacterized protein</fullName>
    </submittedName>
</protein>
<dbReference type="RefSeq" id="WP_011065134.1">
    <property type="nucleotide sequence ID" value="NC_004193.1"/>
</dbReference>
<dbReference type="STRING" id="221109.gene:10732947"/>
<dbReference type="OrthoDB" id="2971069at2"/>
<dbReference type="KEGG" id="oih:OB0726"/>
<sequence length="51" mass="6213">MVRRIRWIFSILLICMIVVPIVLYGYDKYQIKSVEKDTKIHLINQGYQEER</sequence>
<dbReference type="HOGENOM" id="CLU_3101535_0_0_9"/>
<feature type="transmembrane region" description="Helical" evidence="1">
    <location>
        <begin position="7"/>
        <end position="26"/>
    </location>
</feature>
<keyword evidence="1" id="KW-0812">Transmembrane</keyword>
<accession>Q8ESB5</accession>
<keyword evidence="1" id="KW-1133">Transmembrane helix</keyword>
<organism evidence="2 3">
    <name type="scientific">Oceanobacillus iheyensis (strain DSM 14371 / CIP 107618 / JCM 11309 / KCTC 3954 / HTE831)</name>
    <dbReference type="NCBI Taxonomy" id="221109"/>
    <lineage>
        <taxon>Bacteria</taxon>
        <taxon>Bacillati</taxon>
        <taxon>Bacillota</taxon>
        <taxon>Bacilli</taxon>
        <taxon>Bacillales</taxon>
        <taxon>Bacillaceae</taxon>
        <taxon>Oceanobacillus</taxon>
    </lineage>
</organism>
<dbReference type="EMBL" id="BA000028">
    <property type="protein sequence ID" value="BAC12682.1"/>
    <property type="molecule type" value="Genomic_DNA"/>
</dbReference>
<proteinExistence type="predicted"/>
<keyword evidence="1" id="KW-0472">Membrane</keyword>
<evidence type="ECO:0000313" key="2">
    <source>
        <dbReference type="EMBL" id="BAC12682.1"/>
    </source>
</evidence>
<reference evidence="2 3" key="2">
    <citation type="journal article" date="2002" name="Nucleic Acids Res.">
        <title>Genome sequence of Oceanobacillus iheyensis isolated from the Iheya Ridge and its unexpected adaptive capabilities to extreme environments.</title>
        <authorList>
            <person name="Takami H."/>
            <person name="Takaki Y."/>
            <person name="Uchiyama I."/>
        </authorList>
    </citation>
    <scope>NUCLEOTIDE SEQUENCE [LARGE SCALE GENOMIC DNA]</scope>
    <source>
        <strain evidence="3">DSM 14371 / CIP 107618 / JCM 11309 / KCTC 3954 / HTE831</strain>
    </source>
</reference>
<gene>
    <name evidence="2" type="ordered locus">OB0726</name>
</gene>
<evidence type="ECO:0000313" key="3">
    <source>
        <dbReference type="Proteomes" id="UP000000822"/>
    </source>
</evidence>